<feature type="transmembrane region" description="Helical" evidence="6">
    <location>
        <begin position="163"/>
        <end position="184"/>
    </location>
</feature>
<evidence type="ECO:0000256" key="5">
    <source>
        <dbReference type="SAM" id="MobiDB-lite"/>
    </source>
</evidence>
<dbReference type="PANTHER" id="PTHR23294:SF19">
    <property type="entry name" value="DUF895 DOMAIN MEMBRANE PROTEIN-RELATED"/>
    <property type="match status" value="1"/>
</dbReference>
<feature type="transmembrane region" description="Helical" evidence="6">
    <location>
        <begin position="127"/>
        <end position="151"/>
    </location>
</feature>
<feature type="transmembrane region" description="Helical" evidence="6">
    <location>
        <begin position="36"/>
        <end position="57"/>
    </location>
</feature>
<feature type="transmembrane region" description="Helical" evidence="6">
    <location>
        <begin position="196"/>
        <end position="216"/>
    </location>
</feature>
<organism evidence="7">
    <name type="scientific">Mytilinidion resinicola</name>
    <dbReference type="NCBI Taxonomy" id="574789"/>
    <lineage>
        <taxon>Eukaryota</taxon>
        <taxon>Fungi</taxon>
        <taxon>Dikarya</taxon>
        <taxon>Ascomycota</taxon>
        <taxon>Pezizomycotina</taxon>
        <taxon>Dothideomycetes</taxon>
        <taxon>Pleosporomycetidae</taxon>
        <taxon>Mytilinidiales</taxon>
        <taxon>Mytilinidiaceae</taxon>
        <taxon>Mytilinidion</taxon>
    </lineage>
</organism>
<feature type="transmembrane region" description="Helical" evidence="6">
    <location>
        <begin position="96"/>
        <end position="115"/>
    </location>
</feature>
<keyword evidence="3 6" id="KW-1133">Transmembrane helix</keyword>
<evidence type="ECO:0000313" key="9">
    <source>
        <dbReference type="RefSeq" id="XP_033580985.1"/>
    </source>
</evidence>
<feature type="region of interest" description="Disordered" evidence="5">
    <location>
        <begin position="1"/>
        <end position="23"/>
    </location>
</feature>
<evidence type="ECO:0000256" key="4">
    <source>
        <dbReference type="ARBA" id="ARBA00023136"/>
    </source>
</evidence>
<dbReference type="Gene3D" id="1.20.1250.20">
    <property type="entry name" value="MFS general substrate transporter like domains"/>
    <property type="match status" value="1"/>
</dbReference>
<feature type="transmembrane region" description="Helical" evidence="6">
    <location>
        <begin position="360"/>
        <end position="381"/>
    </location>
</feature>
<dbReference type="EMBL" id="MU003695">
    <property type="protein sequence ID" value="KAF2814021.1"/>
    <property type="molecule type" value="Genomic_DNA"/>
</dbReference>
<evidence type="ECO:0000256" key="6">
    <source>
        <dbReference type="SAM" id="Phobius"/>
    </source>
</evidence>
<keyword evidence="8" id="KW-1185">Reference proteome</keyword>
<evidence type="ECO:0000313" key="8">
    <source>
        <dbReference type="Proteomes" id="UP000504636"/>
    </source>
</evidence>
<reference evidence="7 9" key="1">
    <citation type="journal article" date="2020" name="Stud. Mycol.">
        <title>101 Dothideomycetes genomes: a test case for predicting lifestyles and emergence of pathogens.</title>
        <authorList>
            <person name="Haridas S."/>
            <person name="Albert R."/>
            <person name="Binder M."/>
            <person name="Bloem J."/>
            <person name="Labutti K."/>
            <person name="Salamov A."/>
            <person name="Andreopoulos B."/>
            <person name="Baker S."/>
            <person name="Barry K."/>
            <person name="Bills G."/>
            <person name="Bluhm B."/>
            <person name="Cannon C."/>
            <person name="Castanera R."/>
            <person name="Culley D."/>
            <person name="Daum C."/>
            <person name="Ezra D."/>
            <person name="Gonzalez J."/>
            <person name="Henrissat B."/>
            <person name="Kuo A."/>
            <person name="Liang C."/>
            <person name="Lipzen A."/>
            <person name="Lutzoni F."/>
            <person name="Magnuson J."/>
            <person name="Mondo S."/>
            <person name="Nolan M."/>
            <person name="Ohm R."/>
            <person name="Pangilinan J."/>
            <person name="Park H.-J."/>
            <person name="Ramirez L."/>
            <person name="Alfaro M."/>
            <person name="Sun H."/>
            <person name="Tritt A."/>
            <person name="Yoshinaga Y."/>
            <person name="Zwiers L.-H."/>
            <person name="Turgeon B."/>
            <person name="Goodwin S."/>
            <person name="Spatafora J."/>
            <person name="Crous P."/>
            <person name="Grigoriev I."/>
        </authorList>
    </citation>
    <scope>NUCLEOTIDE SEQUENCE</scope>
    <source>
        <strain evidence="7 9">CBS 304.34</strain>
    </source>
</reference>
<accession>A0A6A6YYX1</accession>
<sequence>MATEIKHSVASPASTPESEDVRSTSSTRNYSWFRGVFFNATIVGVAAFTAPGLWNAMQAVGAGGQQTPYLVMAGNAILFALMTFTCLAGSVLANRFGLKAAFIFGTSGYVLYSAALYCNNRYRTKWFIYLGSAACGITAGVFWAAEGAIMLSYPEPKNRGKYLAYWLAYRNGGSIIGGVINLAFNYAGKKTGKLNWRTYIVFVVLQCFGPAVGCLLSPPEKVQRRNGTKVQISERIHTKDEIKAILKLLTRKDFLLVVPFFIYVTWNQPYISAYVSLYFSVRARALASLVGAVSQICATLIMGSFLDWQRLSLNTRAKVSYIAMMSLIGGCWVWGIVVQRGYSHHKPALDWNDASFGRGWALYVFWQVNFALTYNYGYWLVGYMAKENREIVRYTSVVRAVEAAGQCVASGISSTKTPLIRETGVNFALWGLAVIPTYLVVRNIGVTLYGADGEKGEDETPKLAEGGVKEIQVKH</sequence>
<evidence type="ECO:0000256" key="1">
    <source>
        <dbReference type="ARBA" id="ARBA00004141"/>
    </source>
</evidence>
<dbReference type="InterPro" id="IPR010291">
    <property type="entry name" value="Ion_channel_UNC-93"/>
</dbReference>
<feature type="transmembrane region" description="Helical" evidence="6">
    <location>
        <begin position="254"/>
        <end position="279"/>
    </location>
</feature>
<keyword evidence="4 6" id="KW-0472">Membrane</keyword>
<feature type="transmembrane region" description="Helical" evidence="6">
    <location>
        <begin position="69"/>
        <end position="89"/>
    </location>
</feature>
<dbReference type="Proteomes" id="UP000504636">
    <property type="component" value="Unplaced"/>
</dbReference>
<keyword evidence="2 6" id="KW-0812">Transmembrane</keyword>
<dbReference type="SUPFAM" id="SSF103473">
    <property type="entry name" value="MFS general substrate transporter"/>
    <property type="match status" value="1"/>
</dbReference>
<dbReference type="InterPro" id="IPR051617">
    <property type="entry name" value="UNC-93-like_regulator"/>
</dbReference>
<dbReference type="RefSeq" id="XP_033580985.1">
    <property type="nucleotide sequence ID" value="XM_033717549.1"/>
</dbReference>
<reference evidence="9" key="3">
    <citation type="submission" date="2025-04" db="UniProtKB">
        <authorList>
            <consortium name="RefSeq"/>
        </authorList>
    </citation>
    <scope>IDENTIFICATION</scope>
    <source>
        <strain evidence="9">CBS 304.34</strain>
    </source>
</reference>
<evidence type="ECO:0000256" key="3">
    <source>
        <dbReference type="ARBA" id="ARBA00022989"/>
    </source>
</evidence>
<dbReference type="AlphaFoldDB" id="A0A6A6YYX1"/>
<dbReference type="InterPro" id="IPR036259">
    <property type="entry name" value="MFS_trans_sf"/>
</dbReference>
<dbReference type="PANTHER" id="PTHR23294">
    <property type="entry name" value="ET TRANSLATION PRODUCT-RELATED"/>
    <property type="match status" value="1"/>
</dbReference>
<gene>
    <name evidence="7 9" type="ORF">BDZ99DRAFT_436725</name>
</gene>
<protein>
    <submittedName>
        <fullName evidence="7 9">MFS general substrate transporter</fullName>
    </submittedName>
</protein>
<dbReference type="Pfam" id="PF05978">
    <property type="entry name" value="UNC-93"/>
    <property type="match status" value="1"/>
</dbReference>
<proteinExistence type="predicted"/>
<evidence type="ECO:0000256" key="2">
    <source>
        <dbReference type="ARBA" id="ARBA00022692"/>
    </source>
</evidence>
<reference evidence="9" key="2">
    <citation type="submission" date="2020-04" db="EMBL/GenBank/DDBJ databases">
        <authorList>
            <consortium name="NCBI Genome Project"/>
        </authorList>
    </citation>
    <scope>NUCLEOTIDE SEQUENCE</scope>
    <source>
        <strain evidence="9">CBS 304.34</strain>
    </source>
</reference>
<feature type="transmembrane region" description="Helical" evidence="6">
    <location>
        <begin position="319"/>
        <end position="340"/>
    </location>
</feature>
<evidence type="ECO:0000313" key="7">
    <source>
        <dbReference type="EMBL" id="KAF2814021.1"/>
    </source>
</evidence>
<name>A0A6A6YYX1_9PEZI</name>
<dbReference type="GO" id="GO:0016020">
    <property type="term" value="C:membrane"/>
    <property type="evidence" value="ECO:0007669"/>
    <property type="project" value="UniProtKB-SubCell"/>
</dbReference>
<dbReference type="GeneID" id="54458442"/>
<dbReference type="OrthoDB" id="196103at2759"/>
<feature type="transmembrane region" description="Helical" evidence="6">
    <location>
        <begin position="285"/>
        <end position="307"/>
    </location>
</feature>
<comment type="subcellular location">
    <subcellularLocation>
        <location evidence="1">Membrane</location>
        <topology evidence="1">Multi-pass membrane protein</topology>
    </subcellularLocation>
</comment>